<comment type="caution">
    <text evidence="4">The sequence shown here is derived from an EMBL/GenBank/DDBJ whole genome shotgun (WGS) entry which is preliminary data.</text>
</comment>
<name>A0AAE3G7G4_9GAMM</name>
<evidence type="ECO:0000256" key="1">
    <source>
        <dbReference type="ARBA" id="ARBA00010634"/>
    </source>
</evidence>
<keyword evidence="5" id="KW-1185">Reference proteome</keyword>
<dbReference type="PRINTS" id="PR01805">
    <property type="entry name" value="VACJLIPOPROT"/>
</dbReference>
<accession>A0AAE3G7G4</accession>
<dbReference type="EMBL" id="JALJXV010000011">
    <property type="protein sequence ID" value="MCP1676817.1"/>
    <property type="molecule type" value="Genomic_DNA"/>
</dbReference>
<feature type="chain" id="PRO_5042186598" evidence="3">
    <location>
        <begin position="26"/>
        <end position="250"/>
    </location>
</feature>
<dbReference type="RefSeq" id="WP_253483984.1">
    <property type="nucleotide sequence ID" value="NZ_JALJXV010000011.1"/>
</dbReference>
<dbReference type="GO" id="GO:0016020">
    <property type="term" value="C:membrane"/>
    <property type="evidence" value="ECO:0007669"/>
    <property type="project" value="InterPro"/>
</dbReference>
<evidence type="ECO:0000313" key="4">
    <source>
        <dbReference type="EMBL" id="MCP1676817.1"/>
    </source>
</evidence>
<organism evidence="4 5">
    <name type="scientific">Natronocella acetinitrilica</name>
    <dbReference type="NCBI Taxonomy" id="414046"/>
    <lineage>
        <taxon>Bacteria</taxon>
        <taxon>Pseudomonadati</taxon>
        <taxon>Pseudomonadota</taxon>
        <taxon>Gammaproteobacteria</taxon>
        <taxon>Chromatiales</taxon>
        <taxon>Ectothiorhodospiraceae</taxon>
        <taxon>Natronocella</taxon>
    </lineage>
</organism>
<reference evidence="4" key="1">
    <citation type="submission" date="2022-03" db="EMBL/GenBank/DDBJ databases">
        <title>Genomic Encyclopedia of Type Strains, Phase III (KMG-III): the genomes of soil and plant-associated and newly described type strains.</title>
        <authorList>
            <person name="Whitman W."/>
        </authorList>
    </citation>
    <scope>NUCLEOTIDE SEQUENCE</scope>
    <source>
        <strain evidence="4">ANL 6-2</strain>
    </source>
</reference>
<keyword evidence="2 3" id="KW-0732">Signal</keyword>
<protein>
    <submittedName>
        <fullName evidence="4">Phospholipid-binding lipoprotein MlaA</fullName>
    </submittedName>
</protein>
<evidence type="ECO:0000256" key="3">
    <source>
        <dbReference type="SAM" id="SignalP"/>
    </source>
</evidence>
<evidence type="ECO:0000256" key="2">
    <source>
        <dbReference type="ARBA" id="ARBA00022729"/>
    </source>
</evidence>
<dbReference type="AlphaFoldDB" id="A0AAE3G7G4"/>
<keyword evidence="4" id="KW-0449">Lipoprotein</keyword>
<evidence type="ECO:0000313" key="5">
    <source>
        <dbReference type="Proteomes" id="UP001205843"/>
    </source>
</evidence>
<comment type="similarity">
    <text evidence="1">Belongs to the MlaA family.</text>
</comment>
<proteinExistence type="inferred from homology"/>
<dbReference type="Pfam" id="PF04333">
    <property type="entry name" value="MlaA"/>
    <property type="match status" value="1"/>
</dbReference>
<sequence>MSARRNLLIALFCALLLPLSGCASAPPAPDPEVYDPFEETNRRIYAFNEVLDAYIAKPAADAYVAVTPGFFRTGVTNFFRNAAYPGVILNSTLQGRWDETVEGSVRFLINSTVGLLGLFDIATPMGLEAKRRDFGQTLAGWGAPEGTYLVLPGLGPSNTRDVNNIPVAAATSVVTYLGWSVAAPLYALDLVNTRANLDQAARFRSEAALDEYVFTRSAYRQFRANLIFEGEIPEPDVDPFDELDWDDMDW</sequence>
<dbReference type="InterPro" id="IPR007428">
    <property type="entry name" value="MlaA"/>
</dbReference>
<dbReference type="PANTHER" id="PTHR30035:SF3">
    <property type="entry name" value="INTERMEMBRANE PHOSPHOLIPID TRANSPORT SYSTEM LIPOPROTEIN MLAA"/>
    <property type="match status" value="1"/>
</dbReference>
<gene>
    <name evidence="4" type="ORF">J2T57_003990</name>
</gene>
<feature type="signal peptide" evidence="3">
    <location>
        <begin position="1"/>
        <end position="25"/>
    </location>
</feature>
<dbReference type="GO" id="GO:0120010">
    <property type="term" value="P:intermembrane phospholipid transfer"/>
    <property type="evidence" value="ECO:0007669"/>
    <property type="project" value="TreeGrafter"/>
</dbReference>
<dbReference type="PANTHER" id="PTHR30035">
    <property type="entry name" value="LIPOPROTEIN VACJ-RELATED"/>
    <property type="match status" value="1"/>
</dbReference>
<dbReference type="Proteomes" id="UP001205843">
    <property type="component" value="Unassembled WGS sequence"/>
</dbReference>